<dbReference type="GO" id="GO:0016787">
    <property type="term" value="F:hydrolase activity"/>
    <property type="evidence" value="ECO:0007669"/>
    <property type="project" value="UniProtKB-KW"/>
</dbReference>
<keyword evidence="1" id="KW-0378">Hydrolase</keyword>
<reference evidence="1 2" key="2">
    <citation type="journal article" date="2022" name="Mar. Drugs">
        <title>Bioassay-Guided Fractionation Leads to the Detection of Cholic Acid Generated by the Rare Thalassomonas sp.</title>
        <authorList>
            <person name="Pheiffer F."/>
            <person name="Schneider Y.K."/>
            <person name="Hansen E.H."/>
            <person name="Andersen J.H."/>
            <person name="Isaksson J."/>
            <person name="Busche T."/>
            <person name="R C."/>
            <person name="Kalinowski J."/>
            <person name="Zyl L.V."/>
            <person name="Trindade M."/>
        </authorList>
    </citation>
    <scope>NUCLEOTIDE SEQUENCE [LARGE SCALE GENOMIC DNA]</scope>
    <source>
        <strain evidence="1 2">A5K-106</strain>
    </source>
</reference>
<dbReference type="PANTHER" id="PTHR48098">
    <property type="entry name" value="ENTEROCHELIN ESTERASE-RELATED"/>
    <property type="match status" value="1"/>
</dbReference>
<dbReference type="Proteomes" id="UP000032568">
    <property type="component" value="Chromosome"/>
</dbReference>
<dbReference type="SUPFAM" id="SSF53474">
    <property type="entry name" value="alpha/beta-Hydrolases"/>
    <property type="match status" value="1"/>
</dbReference>
<sequence>MKKLSLHAVFIRGCLTLFSLLSLAVFAGEPVVFGHSEKFFSKVLNEERSLLIKLPQGYRQSGNKTYPVLYTLDGQSHYRRVAGTLEWLSDTAEMIPQHIVVGLVADNGRQRLRDASPFKRASYKNGSEASGDTFIRFLKTELIPYIDKKYRTRAFRTLAGHSAMARGVLHIMSSTDNLFQAYIAMSPALSDRERNKAFVENIGNKISDQDRSATFYYQTLGNEAVYRGNFERLSKVFASRAPENFTWFSEYYPLETHMSVPSKTLHNAMLALAHYRGWTAAPSVVNQGLAAVTKHYQALAKQQNRAVSPPEALLINMSYDAYFAKKYQQAVAGFELAVKLYPGSVNARDSLADGYEAAGQLARALNQQKVAVKLAKEQNADNLQQVREHLQSLAEKIQAKPLS</sequence>
<dbReference type="InterPro" id="IPR029058">
    <property type="entry name" value="AB_hydrolase_fold"/>
</dbReference>
<evidence type="ECO:0000313" key="1">
    <source>
        <dbReference type="EMBL" id="WDD99403.1"/>
    </source>
</evidence>
<dbReference type="Gene3D" id="3.40.50.1820">
    <property type="entry name" value="alpha/beta hydrolase"/>
    <property type="match status" value="1"/>
</dbReference>
<dbReference type="RefSeq" id="WP_044834034.1">
    <property type="nucleotide sequence ID" value="NZ_CP059735.1"/>
</dbReference>
<gene>
    <name evidence="1" type="ORF">SG35_001575</name>
</gene>
<protein>
    <submittedName>
        <fullName evidence="1">Alpha/beta hydrolase</fullName>
    </submittedName>
</protein>
<dbReference type="Gene3D" id="1.25.40.10">
    <property type="entry name" value="Tetratricopeptide repeat domain"/>
    <property type="match status" value="1"/>
</dbReference>
<dbReference type="SUPFAM" id="SSF48452">
    <property type="entry name" value="TPR-like"/>
    <property type="match status" value="1"/>
</dbReference>
<name>A0AAE9YS23_9GAMM</name>
<proteinExistence type="predicted"/>
<dbReference type="KEGG" id="tact:SG35_001575"/>
<organism evidence="1 2">
    <name type="scientific">Thalassomonas actiniarum</name>
    <dbReference type="NCBI Taxonomy" id="485447"/>
    <lineage>
        <taxon>Bacteria</taxon>
        <taxon>Pseudomonadati</taxon>
        <taxon>Pseudomonadota</taxon>
        <taxon>Gammaproteobacteria</taxon>
        <taxon>Alteromonadales</taxon>
        <taxon>Colwelliaceae</taxon>
        <taxon>Thalassomonas</taxon>
    </lineage>
</organism>
<dbReference type="PANTHER" id="PTHR48098:SF6">
    <property type="entry name" value="FERRI-BACILLIBACTIN ESTERASE BESA"/>
    <property type="match status" value="1"/>
</dbReference>
<dbReference type="Pfam" id="PF00756">
    <property type="entry name" value="Esterase"/>
    <property type="match status" value="1"/>
</dbReference>
<dbReference type="AlphaFoldDB" id="A0AAE9YS23"/>
<dbReference type="InterPro" id="IPR011990">
    <property type="entry name" value="TPR-like_helical_dom_sf"/>
</dbReference>
<keyword evidence="2" id="KW-1185">Reference proteome</keyword>
<dbReference type="InterPro" id="IPR050583">
    <property type="entry name" value="Mycobacterial_A85_antigen"/>
</dbReference>
<dbReference type="InterPro" id="IPR000801">
    <property type="entry name" value="Esterase-like"/>
</dbReference>
<dbReference type="EMBL" id="CP059735">
    <property type="protein sequence ID" value="WDD99403.1"/>
    <property type="molecule type" value="Genomic_DNA"/>
</dbReference>
<evidence type="ECO:0000313" key="2">
    <source>
        <dbReference type="Proteomes" id="UP000032568"/>
    </source>
</evidence>
<accession>A0AAE9YS23</accession>
<reference evidence="1 2" key="1">
    <citation type="journal article" date="2015" name="Genome Announc.">
        <title>Draft Genome Sequences of Marine Isolates of Thalassomonas viridans and Thalassomonas actiniarum.</title>
        <authorList>
            <person name="Olonade I."/>
            <person name="van Zyl L.J."/>
            <person name="Trindade M."/>
        </authorList>
    </citation>
    <scope>NUCLEOTIDE SEQUENCE [LARGE SCALE GENOMIC DNA]</scope>
    <source>
        <strain evidence="1 2">A5K-106</strain>
    </source>
</reference>